<evidence type="ECO:0000256" key="1">
    <source>
        <dbReference type="ARBA" id="ARBA00004141"/>
    </source>
</evidence>
<dbReference type="InterPro" id="IPR050173">
    <property type="entry name" value="ABC_transporter_C-like"/>
</dbReference>
<dbReference type="CDD" id="cd03244">
    <property type="entry name" value="ABCC_MRP_domain2"/>
    <property type="match status" value="1"/>
</dbReference>
<feature type="transmembrane region" description="Helical" evidence="9">
    <location>
        <begin position="985"/>
        <end position="1009"/>
    </location>
</feature>
<dbReference type="Gene3D" id="1.20.1560.10">
    <property type="entry name" value="ABC transporter type 1, transmembrane domain"/>
    <property type="match status" value="2"/>
</dbReference>
<dbReference type="Pfam" id="PF00664">
    <property type="entry name" value="ABC_membrane"/>
    <property type="match status" value="2"/>
</dbReference>
<feature type="transmembrane region" description="Helical" evidence="9">
    <location>
        <begin position="294"/>
        <end position="317"/>
    </location>
</feature>
<proteinExistence type="predicted"/>
<keyword evidence="2" id="KW-0813">Transport</keyword>
<gene>
    <name evidence="12" type="ORF">EJ05DRAFT_380849</name>
</gene>
<dbReference type="PANTHER" id="PTHR24223">
    <property type="entry name" value="ATP-BINDING CASSETTE SUB-FAMILY C"/>
    <property type="match status" value="1"/>
</dbReference>
<dbReference type="GO" id="GO:0016020">
    <property type="term" value="C:membrane"/>
    <property type="evidence" value="ECO:0007669"/>
    <property type="project" value="UniProtKB-SubCell"/>
</dbReference>
<evidence type="ECO:0000313" key="12">
    <source>
        <dbReference type="EMBL" id="KAF2758207.1"/>
    </source>
</evidence>
<dbReference type="InterPro" id="IPR011527">
    <property type="entry name" value="ABC1_TM_dom"/>
</dbReference>
<dbReference type="OrthoDB" id="6500128at2759"/>
<evidence type="ECO:0000256" key="5">
    <source>
        <dbReference type="ARBA" id="ARBA00022741"/>
    </source>
</evidence>
<dbReference type="GO" id="GO:0005737">
    <property type="term" value="C:cytoplasm"/>
    <property type="evidence" value="ECO:0007669"/>
    <property type="project" value="UniProtKB-ARBA"/>
</dbReference>
<dbReference type="GeneID" id="54482282"/>
<dbReference type="FunFam" id="3.40.50.300:FF:001751">
    <property type="entry name" value="ABC bile acid transporter"/>
    <property type="match status" value="1"/>
</dbReference>
<feature type="transmembrane region" description="Helical" evidence="9">
    <location>
        <begin position="94"/>
        <end position="115"/>
    </location>
</feature>
<dbReference type="SMART" id="SM00382">
    <property type="entry name" value="AAA"/>
    <property type="match status" value="2"/>
</dbReference>
<dbReference type="PROSITE" id="PS50929">
    <property type="entry name" value="ABC_TM1F"/>
    <property type="match status" value="2"/>
</dbReference>
<name>A0A6A6W9E1_9PEZI</name>
<dbReference type="InterPro" id="IPR036640">
    <property type="entry name" value="ABC1_TM_sf"/>
</dbReference>
<dbReference type="PANTHER" id="PTHR24223:SF415">
    <property type="entry name" value="FI20190P1"/>
    <property type="match status" value="1"/>
</dbReference>
<dbReference type="EMBL" id="ML996572">
    <property type="protein sequence ID" value="KAF2758207.1"/>
    <property type="molecule type" value="Genomic_DNA"/>
</dbReference>
<evidence type="ECO:0000256" key="7">
    <source>
        <dbReference type="ARBA" id="ARBA00022989"/>
    </source>
</evidence>
<keyword evidence="7 9" id="KW-1133">Transmembrane helix</keyword>
<protein>
    <submittedName>
        <fullName evidence="12">ABC bile acid transporter</fullName>
    </submittedName>
</protein>
<reference evidence="12" key="1">
    <citation type="journal article" date="2020" name="Stud. Mycol.">
        <title>101 Dothideomycetes genomes: a test case for predicting lifestyles and emergence of pathogens.</title>
        <authorList>
            <person name="Haridas S."/>
            <person name="Albert R."/>
            <person name="Binder M."/>
            <person name="Bloem J."/>
            <person name="Labutti K."/>
            <person name="Salamov A."/>
            <person name="Andreopoulos B."/>
            <person name="Baker S."/>
            <person name="Barry K."/>
            <person name="Bills G."/>
            <person name="Bluhm B."/>
            <person name="Cannon C."/>
            <person name="Castanera R."/>
            <person name="Culley D."/>
            <person name="Daum C."/>
            <person name="Ezra D."/>
            <person name="Gonzalez J."/>
            <person name="Henrissat B."/>
            <person name="Kuo A."/>
            <person name="Liang C."/>
            <person name="Lipzen A."/>
            <person name="Lutzoni F."/>
            <person name="Magnuson J."/>
            <person name="Mondo S."/>
            <person name="Nolan M."/>
            <person name="Ohm R."/>
            <person name="Pangilinan J."/>
            <person name="Park H.-J."/>
            <person name="Ramirez L."/>
            <person name="Alfaro M."/>
            <person name="Sun H."/>
            <person name="Tritt A."/>
            <person name="Yoshinaga Y."/>
            <person name="Zwiers L.-H."/>
            <person name="Turgeon B."/>
            <person name="Goodwin S."/>
            <person name="Spatafora J."/>
            <person name="Crous P."/>
            <person name="Grigoriev I."/>
        </authorList>
    </citation>
    <scope>NUCLEOTIDE SEQUENCE</scope>
    <source>
        <strain evidence="12">CBS 121739</strain>
    </source>
</reference>
<feature type="domain" description="ABC transporter" evidence="10">
    <location>
        <begin position="1063"/>
        <end position="1285"/>
    </location>
</feature>
<keyword evidence="5" id="KW-0547">Nucleotide-binding</keyword>
<keyword evidence="13" id="KW-1185">Reference proteome</keyword>
<dbReference type="CDD" id="cd18604">
    <property type="entry name" value="ABC_6TM_VMR1_D2_like"/>
    <property type="match status" value="1"/>
</dbReference>
<feature type="transmembrane region" description="Helical" evidence="9">
    <location>
        <begin position="135"/>
        <end position="157"/>
    </location>
</feature>
<evidence type="ECO:0000313" key="13">
    <source>
        <dbReference type="Proteomes" id="UP000799437"/>
    </source>
</evidence>
<dbReference type="Proteomes" id="UP000799437">
    <property type="component" value="Unassembled WGS sequence"/>
</dbReference>
<dbReference type="Gene3D" id="3.40.50.300">
    <property type="entry name" value="P-loop containing nucleotide triphosphate hydrolases"/>
    <property type="match status" value="2"/>
</dbReference>
<feature type="domain" description="ABC transporter" evidence="10">
    <location>
        <begin position="464"/>
        <end position="688"/>
    </location>
</feature>
<evidence type="ECO:0000256" key="2">
    <source>
        <dbReference type="ARBA" id="ARBA00022448"/>
    </source>
</evidence>
<dbReference type="InterPro" id="IPR017871">
    <property type="entry name" value="ABC_transporter-like_CS"/>
</dbReference>
<dbReference type="FunFam" id="3.40.50.300:FF:001577">
    <property type="entry name" value="ABC bile acid transporter"/>
    <property type="match status" value="1"/>
</dbReference>
<feature type="transmembrane region" description="Helical" evidence="9">
    <location>
        <begin position="414"/>
        <end position="437"/>
    </location>
</feature>
<evidence type="ECO:0000256" key="6">
    <source>
        <dbReference type="ARBA" id="ARBA00022840"/>
    </source>
</evidence>
<dbReference type="InterPro" id="IPR027417">
    <property type="entry name" value="P-loop_NTPase"/>
</dbReference>
<organism evidence="12 13">
    <name type="scientific">Pseudovirgaria hyperparasitica</name>
    <dbReference type="NCBI Taxonomy" id="470096"/>
    <lineage>
        <taxon>Eukaryota</taxon>
        <taxon>Fungi</taxon>
        <taxon>Dikarya</taxon>
        <taxon>Ascomycota</taxon>
        <taxon>Pezizomycotina</taxon>
        <taxon>Dothideomycetes</taxon>
        <taxon>Dothideomycetes incertae sedis</taxon>
        <taxon>Acrospermales</taxon>
        <taxon>Acrospermaceae</taxon>
        <taxon>Pseudovirgaria</taxon>
    </lineage>
</organism>
<evidence type="ECO:0000256" key="3">
    <source>
        <dbReference type="ARBA" id="ARBA00022692"/>
    </source>
</evidence>
<sequence>MPLRDPRAPAGEIAPVYATPNPSLRSPEDKLTLWEYMTVAWMSPLISIGYKRQLNDDDVWDLPYEFKHRRLFDNFCELKGSVIGRLLRANGLDLLIITTLALLELGANLMAPLLLQQLLRAMGKDDGPDTSSAMTWAILSLVVRLAAAQSGVFNLWYSRRAYERSRGELITMLFDKTLKRKVIHAHEPSIVEDTNARIESPVASNNEENQSANSPKSGFSKVIAMVRHILAKKKPQKASPVIPPASMGKILNLMRNDAYEIAQRFWEFPALVTQPLSLILSIVLLWNIIGWPCIVGTAVVIVAQLLNVLVAKILIYWENKRRTATDIKLQKVTQFVEAIRHLRWYGWQDSWLKEILVARQHELNLRVISGLWNLLIGFLTEASGALFPVVAFWAYTSLAQMPLPVDIAFPAIDLFQIVISNLQALPGLITVLLNATVAVNRLEAYMLEAERTERDAHDDNAMDVELVSATFSWPGSKKSVIRDVSLKFPRGLTVIYGEVASGKTALLQAILGELDQSEGELIRPNKNIGYCAQTPWLQSMSIRDNILFTYPYNEERYKEVLNACALISDLNTFKHGDLSNIGENGIGLSGGQKARVALARAVYSPAEIILLDDPLSALDHQTAEHIVQKCISGRLLEGRTTVLVTHRTQLCRGLAKQWVEIIDGKTRVLDPVTTGLQSSIRGGPITEDLEADDQACQREEETAIPEKFIEDEHRAHGEVQAKVYWEYIKAGKYRWWALLILIMIIYRIADLLQTWFIKEWGEAYKASSTARKGLFNQLPSPQVDVDPWLKVFLLLAIVSALLSTMARGFTMVVVYVAGKSMFKEVMASVSHATFRFYDVTPVGRLMNRLTSDMNTVDGQISIILIMAVFTGVTWMSSIAVVATATPLFLIFAVILSSAFVVTFLRFLPTSQSLRRLEMVSLTPLLSNFGALAEGLTTIRAFCAQHQFIERVIVVTDKFQKMDHFYWSLQAWLAYRFDSLSALSTFILTLLALYSGVSPGLTAFVLIAAAKFVQSTHLLCRIYGAIQMDFVSVERVVEMLHLEQEPKGSIDPPAWWPSYAGDIVWEKATIRYAPNLDPALQEVSVRIPAGSNTAIVGRTGSGKSTFALALLATITPEAGRILIDGINIAEANHQTLRSRVTFLAQDPVLFPGTLRDNLDPLSEYTDEACEEVLKKIAERHGWTLNTSIEAGGKNLSQGQRQLVGLARAMLRQSSIIILDEATASIDLDTANEIQRVLREEMKQSTVITIAHRLEAVQHADYCIVLEKGRVLQSGKAEDIIKTEMFT</sequence>
<keyword evidence="3 9" id="KW-0812">Transmembrane</keyword>
<feature type="domain" description="ABC transmembrane type-1" evidence="11">
    <location>
        <begin position="737"/>
        <end position="1027"/>
    </location>
</feature>
<dbReference type="Pfam" id="PF00005">
    <property type="entry name" value="ABC_tran"/>
    <property type="match status" value="2"/>
</dbReference>
<dbReference type="PROSITE" id="PS00211">
    <property type="entry name" value="ABC_TRANSPORTER_1"/>
    <property type="match status" value="2"/>
</dbReference>
<dbReference type="GO" id="GO:0016887">
    <property type="term" value="F:ATP hydrolysis activity"/>
    <property type="evidence" value="ECO:0007669"/>
    <property type="project" value="InterPro"/>
</dbReference>
<dbReference type="GO" id="GO:0140359">
    <property type="term" value="F:ABC-type transporter activity"/>
    <property type="evidence" value="ECO:0007669"/>
    <property type="project" value="InterPro"/>
</dbReference>
<feature type="transmembrane region" description="Helical" evidence="9">
    <location>
        <begin position="860"/>
        <end position="881"/>
    </location>
</feature>
<feature type="transmembrane region" description="Helical" evidence="9">
    <location>
        <begin position="791"/>
        <end position="817"/>
    </location>
</feature>
<evidence type="ECO:0000256" key="9">
    <source>
        <dbReference type="SAM" id="Phobius"/>
    </source>
</evidence>
<accession>A0A6A6W9E1</accession>
<evidence type="ECO:0000256" key="8">
    <source>
        <dbReference type="ARBA" id="ARBA00023136"/>
    </source>
</evidence>
<dbReference type="SUPFAM" id="SSF52540">
    <property type="entry name" value="P-loop containing nucleoside triphosphate hydrolases"/>
    <property type="match status" value="2"/>
</dbReference>
<dbReference type="InterPro" id="IPR003593">
    <property type="entry name" value="AAA+_ATPase"/>
</dbReference>
<feature type="transmembrane region" description="Helical" evidence="9">
    <location>
        <begin position="887"/>
        <end position="907"/>
    </location>
</feature>
<feature type="domain" description="ABC transmembrane type-1" evidence="11">
    <location>
        <begin position="95"/>
        <end position="434"/>
    </location>
</feature>
<feature type="transmembrane region" description="Helical" evidence="9">
    <location>
        <begin position="265"/>
        <end position="288"/>
    </location>
</feature>
<keyword evidence="8 9" id="KW-0472">Membrane</keyword>
<dbReference type="GO" id="GO:0005524">
    <property type="term" value="F:ATP binding"/>
    <property type="evidence" value="ECO:0007669"/>
    <property type="project" value="UniProtKB-KW"/>
</dbReference>
<dbReference type="SUPFAM" id="SSF90123">
    <property type="entry name" value="ABC transporter transmembrane region"/>
    <property type="match status" value="2"/>
</dbReference>
<comment type="subcellular location">
    <subcellularLocation>
        <location evidence="1">Membrane</location>
        <topology evidence="1">Multi-pass membrane protein</topology>
    </subcellularLocation>
</comment>
<keyword evidence="4" id="KW-0677">Repeat</keyword>
<dbReference type="InterPro" id="IPR003439">
    <property type="entry name" value="ABC_transporter-like_ATP-bd"/>
</dbReference>
<dbReference type="RefSeq" id="XP_033600658.1">
    <property type="nucleotide sequence ID" value="XM_033741228.1"/>
</dbReference>
<evidence type="ECO:0000259" key="10">
    <source>
        <dbReference type="PROSITE" id="PS50893"/>
    </source>
</evidence>
<dbReference type="FunFam" id="1.20.1560.10:FF:000013">
    <property type="entry name" value="ABC transporter C family member 2"/>
    <property type="match status" value="1"/>
</dbReference>
<feature type="transmembrane region" description="Helical" evidence="9">
    <location>
        <begin position="735"/>
        <end position="757"/>
    </location>
</feature>
<dbReference type="CDD" id="cd03250">
    <property type="entry name" value="ABCC_MRP_domain1"/>
    <property type="match status" value="1"/>
</dbReference>
<evidence type="ECO:0000259" key="11">
    <source>
        <dbReference type="PROSITE" id="PS50929"/>
    </source>
</evidence>
<keyword evidence="6" id="KW-0067">ATP-binding</keyword>
<evidence type="ECO:0000256" key="4">
    <source>
        <dbReference type="ARBA" id="ARBA00022737"/>
    </source>
</evidence>
<dbReference type="PROSITE" id="PS50893">
    <property type="entry name" value="ABC_TRANSPORTER_2"/>
    <property type="match status" value="2"/>
</dbReference>
<feature type="transmembrane region" description="Helical" evidence="9">
    <location>
        <begin position="371"/>
        <end position="394"/>
    </location>
</feature>